<organism evidence="2 3">
    <name type="scientific">Mycena belliarum</name>
    <dbReference type="NCBI Taxonomy" id="1033014"/>
    <lineage>
        <taxon>Eukaryota</taxon>
        <taxon>Fungi</taxon>
        <taxon>Dikarya</taxon>
        <taxon>Basidiomycota</taxon>
        <taxon>Agaricomycotina</taxon>
        <taxon>Agaricomycetes</taxon>
        <taxon>Agaricomycetidae</taxon>
        <taxon>Agaricales</taxon>
        <taxon>Marasmiineae</taxon>
        <taxon>Mycenaceae</taxon>
        <taxon>Mycena</taxon>
    </lineage>
</organism>
<feature type="compositionally biased region" description="Low complexity" evidence="1">
    <location>
        <begin position="354"/>
        <end position="365"/>
    </location>
</feature>
<evidence type="ECO:0000313" key="3">
    <source>
        <dbReference type="Proteomes" id="UP001222325"/>
    </source>
</evidence>
<protein>
    <submittedName>
        <fullName evidence="2">Uncharacterized protein</fullName>
    </submittedName>
</protein>
<feature type="compositionally biased region" description="Basic and acidic residues" evidence="1">
    <location>
        <begin position="208"/>
        <end position="217"/>
    </location>
</feature>
<comment type="caution">
    <text evidence="2">The sequence shown here is derived from an EMBL/GenBank/DDBJ whole genome shotgun (WGS) entry which is preliminary data.</text>
</comment>
<feature type="region of interest" description="Disordered" evidence="1">
    <location>
        <begin position="109"/>
        <end position="136"/>
    </location>
</feature>
<proteinExistence type="predicted"/>
<gene>
    <name evidence="2" type="ORF">B0H15DRAFT_1001587</name>
</gene>
<keyword evidence="3" id="KW-1185">Reference proteome</keyword>
<feature type="region of interest" description="Disordered" evidence="1">
    <location>
        <begin position="201"/>
        <end position="225"/>
    </location>
</feature>
<reference evidence="2" key="1">
    <citation type="submission" date="2023-03" db="EMBL/GenBank/DDBJ databases">
        <title>Massive genome expansion in bonnet fungi (Mycena s.s.) driven by repeated elements and novel gene families across ecological guilds.</title>
        <authorList>
            <consortium name="Lawrence Berkeley National Laboratory"/>
            <person name="Harder C.B."/>
            <person name="Miyauchi S."/>
            <person name="Viragh M."/>
            <person name="Kuo A."/>
            <person name="Thoen E."/>
            <person name="Andreopoulos B."/>
            <person name="Lu D."/>
            <person name="Skrede I."/>
            <person name="Drula E."/>
            <person name="Henrissat B."/>
            <person name="Morin E."/>
            <person name="Kohler A."/>
            <person name="Barry K."/>
            <person name="LaButti K."/>
            <person name="Morin E."/>
            <person name="Salamov A."/>
            <person name="Lipzen A."/>
            <person name="Mereny Z."/>
            <person name="Hegedus B."/>
            <person name="Baldrian P."/>
            <person name="Stursova M."/>
            <person name="Weitz H."/>
            <person name="Taylor A."/>
            <person name="Grigoriev I.V."/>
            <person name="Nagy L.G."/>
            <person name="Martin F."/>
            <person name="Kauserud H."/>
        </authorList>
    </citation>
    <scope>NUCLEOTIDE SEQUENCE</scope>
    <source>
        <strain evidence="2">CBHHK173m</strain>
    </source>
</reference>
<feature type="region of interest" description="Disordered" evidence="1">
    <location>
        <begin position="352"/>
        <end position="374"/>
    </location>
</feature>
<dbReference type="EMBL" id="JARJCN010000068">
    <property type="protein sequence ID" value="KAJ7078181.1"/>
    <property type="molecule type" value="Genomic_DNA"/>
</dbReference>
<feature type="compositionally biased region" description="Low complexity" evidence="1">
    <location>
        <begin position="472"/>
        <end position="481"/>
    </location>
</feature>
<evidence type="ECO:0000256" key="1">
    <source>
        <dbReference type="SAM" id="MobiDB-lite"/>
    </source>
</evidence>
<name>A0AAD6XP89_9AGAR</name>
<sequence>MALEASRCLHTPTALANASPPPPATPPSTCRRPCRASPALESSHVSPALARPRSLRRPRVWLPGPTLLSVGVRPLPTHPRAVRVNPLHFPETDTCKRPRSARGFYAPAYSTSSTRASPSLGPPPAVHPAASMPRTRALSPRSVKFRPLFSHPHRVAALSVTARRRTHPPTRRRRARSSPLESCMLPAPASCLADHLLRPRPRARAHHHDAAARESQRSPRARALPVPPFAPPAFSIAAQRGSFKTTGPPAARAILPPSQSPCTASPATRAQVSLMSPFADVPHASPREQRLLPILKAPRCPVVPVDGPYNSALLALPGRSPLAHRTRRSRMYAWRVPALRTVAHAHVPGAYAYPRASPSRSTPRCSRSRSHARYPPCPSLRCPARPLAAHSQARSSPPSHFSTSCPRRLPRSRRRSLTCCPRQYGYPRASDWRRLNDAVLAVLPACALRTPPTAPPRAARTDSSASPRPRCARGSRSAATPSPRPPPSAPLDVARDLLHPSRTCVPVLRPRPRATPPPPPWTSVATQLAATLHDSRA</sequence>
<accession>A0AAD6XP89</accession>
<dbReference type="AlphaFoldDB" id="A0AAD6XP89"/>
<feature type="compositionally biased region" description="Low complexity" evidence="1">
    <location>
        <begin position="27"/>
        <end position="38"/>
    </location>
</feature>
<feature type="region of interest" description="Disordered" evidence="1">
    <location>
        <begin position="388"/>
        <end position="408"/>
    </location>
</feature>
<feature type="region of interest" description="Disordered" evidence="1">
    <location>
        <begin position="1"/>
        <end position="52"/>
    </location>
</feature>
<feature type="compositionally biased region" description="Polar residues" evidence="1">
    <location>
        <begin position="392"/>
        <end position="401"/>
    </location>
</feature>
<feature type="region of interest" description="Disordered" evidence="1">
    <location>
        <begin position="449"/>
        <end position="524"/>
    </location>
</feature>
<evidence type="ECO:0000313" key="2">
    <source>
        <dbReference type="EMBL" id="KAJ7078181.1"/>
    </source>
</evidence>
<dbReference type="Proteomes" id="UP001222325">
    <property type="component" value="Unassembled WGS sequence"/>
</dbReference>